<name>A0A3S4BCG1_9MYCO</name>
<dbReference type="InterPro" id="IPR050483">
    <property type="entry name" value="CoA-transferase_III_domain"/>
</dbReference>
<dbReference type="Gene3D" id="3.30.1540.10">
    <property type="entry name" value="formyl-coa transferase, domain 3"/>
    <property type="match status" value="1"/>
</dbReference>
<dbReference type="InterPro" id="IPR023606">
    <property type="entry name" value="CoA-Trfase_III_dom_1_sf"/>
</dbReference>
<dbReference type="SUPFAM" id="SSF89796">
    <property type="entry name" value="CoA-transferase family III (CaiB/BaiF)"/>
    <property type="match status" value="1"/>
</dbReference>
<dbReference type="GO" id="GO:0033608">
    <property type="term" value="F:formyl-CoA transferase activity"/>
    <property type="evidence" value="ECO:0007669"/>
    <property type="project" value="UniProtKB-EC"/>
</dbReference>
<protein>
    <submittedName>
        <fullName evidence="2">Formyl-coenzyme A transferase</fullName>
        <ecNumber evidence="2">2.8.3.16</ecNumber>
    </submittedName>
</protein>
<reference evidence="3" key="1">
    <citation type="submission" date="2018-02" db="EMBL/GenBank/DDBJ databases">
        <authorList>
            <person name="Seth-Smith MB H."/>
            <person name="Seth-Smith H."/>
        </authorList>
    </citation>
    <scope>NUCLEOTIDE SEQUENCE [LARGE SCALE GENOMIC DNA]</scope>
</reference>
<accession>A0A3S4BCG1</accession>
<gene>
    <name evidence="2" type="primary">frc_4</name>
    <name evidence="2" type="ORF">MB901379_00398</name>
</gene>
<dbReference type="AlphaFoldDB" id="A0A3S4BCG1"/>
<dbReference type="Gene3D" id="3.40.50.10540">
    <property type="entry name" value="Crotonobetainyl-coa:carnitine coa-transferase, domain 1"/>
    <property type="match status" value="1"/>
</dbReference>
<dbReference type="RefSeq" id="WP_197717852.1">
    <property type="nucleotide sequence ID" value="NZ_CBCSKE010000029.1"/>
</dbReference>
<evidence type="ECO:0000256" key="1">
    <source>
        <dbReference type="ARBA" id="ARBA00022679"/>
    </source>
</evidence>
<keyword evidence="1 2" id="KW-0808">Transferase</keyword>
<organism evidence="2 3">
    <name type="scientific">Mycobacterium basiliense</name>
    <dbReference type="NCBI Taxonomy" id="2094119"/>
    <lineage>
        <taxon>Bacteria</taxon>
        <taxon>Bacillati</taxon>
        <taxon>Actinomycetota</taxon>
        <taxon>Actinomycetes</taxon>
        <taxon>Mycobacteriales</taxon>
        <taxon>Mycobacteriaceae</taxon>
        <taxon>Mycobacterium</taxon>
    </lineage>
</organism>
<evidence type="ECO:0000313" key="2">
    <source>
        <dbReference type="EMBL" id="VDM86871.1"/>
    </source>
</evidence>
<dbReference type="Pfam" id="PF02515">
    <property type="entry name" value="CoA_transf_3"/>
    <property type="match status" value="1"/>
</dbReference>
<dbReference type="EMBL" id="LR130759">
    <property type="protein sequence ID" value="VDM86871.1"/>
    <property type="molecule type" value="Genomic_DNA"/>
</dbReference>
<dbReference type="InterPro" id="IPR003673">
    <property type="entry name" value="CoA-Trfase_fam_III"/>
</dbReference>
<dbReference type="InterPro" id="IPR044855">
    <property type="entry name" value="CoA-Trfase_III_dom3_sf"/>
</dbReference>
<proteinExistence type="predicted"/>
<sequence>MLKPLDGVRVIEFCTVASGPFCGMLLADFGADVIKVEMPGTGDSMRAWPPLTCGYSENFASLNRNKRSIELNLKDPDDNAVARKLLSKAAVVLENSRPGVMEKLGLDYSSVRRVNPRVVYASISAYGQSGPRSREGGFDLTLQAASGIMSVTGEPGRGPVKCGVPLSDFATGLYAAFSISAALREAATSGHGTHIDVSMFGSSLAIAALQTSEYFGRGIDPTAIGSKHPRNAPYQTFCASDGPFAIAAGNDSLWQAMCAVLGREDLRDSPRFASTALRAQNQQQLSGILDEIFSSRRVDELLEVFRKAGIPCAPINTYSQALSDPQVEHMGWVQNLHLPTGVVTKTFGSPIRFCGERPAIYRQPPLLGEHNSEIRAEIERVL</sequence>
<dbReference type="KEGG" id="mbai:MB901379_00398"/>
<dbReference type="EC" id="2.8.3.16" evidence="2"/>
<evidence type="ECO:0000313" key="3">
    <source>
        <dbReference type="Proteomes" id="UP000269998"/>
    </source>
</evidence>
<dbReference type="PANTHER" id="PTHR48207:SF3">
    <property type="entry name" value="SUCCINATE--HYDROXYMETHYLGLUTARATE COA-TRANSFERASE"/>
    <property type="match status" value="1"/>
</dbReference>
<dbReference type="PANTHER" id="PTHR48207">
    <property type="entry name" value="SUCCINATE--HYDROXYMETHYLGLUTARATE COA-TRANSFERASE"/>
    <property type="match status" value="1"/>
</dbReference>
<dbReference type="Proteomes" id="UP000269998">
    <property type="component" value="Chromosome"/>
</dbReference>
<keyword evidence="3" id="KW-1185">Reference proteome</keyword>